<dbReference type="EMBL" id="CABFNO020001443">
    <property type="protein sequence ID" value="CAG9987860.1"/>
    <property type="molecule type" value="Genomic_DNA"/>
</dbReference>
<feature type="region of interest" description="Disordered" evidence="4">
    <location>
        <begin position="101"/>
        <end position="120"/>
    </location>
</feature>
<dbReference type="InterPro" id="IPR055505">
    <property type="entry name" value="DUF7077"/>
</dbReference>
<evidence type="ECO:0000256" key="4">
    <source>
        <dbReference type="SAM" id="MobiDB-lite"/>
    </source>
</evidence>
<feature type="domain" description="DUF7077" evidence="7">
    <location>
        <begin position="1017"/>
        <end position="1137"/>
    </location>
</feature>
<feature type="compositionally biased region" description="Low complexity" evidence="4">
    <location>
        <begin position="708"/>
        <end position="717"/>
    </location>
</feature>
<evidence type="ECO:0000313" key="8">
    <source>
        <dbReference type="EMBL" id="CAG9987860.1"/>
    </source>
</evidence>
<gene>
    <name evidence="8" type="ORF">CBYS24578_00010503</name>
</gene>
<dbReference type="GO" id="GO:1990071">
    <property type="term" value="C:TRAPPII protein complex"/>
    <property type="evidence" value="ECO:0007669"/>
    <property type="project" value="InterPro"/>
</dbReference>
<dbReference type="InterPro" id="IPR045126">
    <property type="entry name" value="TRAPPC10/Trs130"/>
</dbReference>
<feature type="compositionally biased region" description="Low complexity" evidence="4">
    <location>
        <begin position="578"/>
        <end position="588"/>
    </location>
</feature>
<evidence type="ECO:0008006" key="10">
    <source>
        <dbReference type="Google" id="ProtNLM"/>
    </source>
</evidence>
<feature type="region of interest" description="Disordered" evidence="4">
    <location>
        <begin position="699"/>
        <end position="718"/>
    </location>
</feature>
<evidence type="ECO:0000259" key="5">
    <source>
        <dbReference type="Pfam" id="PF12584"/>
    </source>
</evidence>
<dbReference type="InterPro" id="IPR056913">
    <property type="entry name" value="TRAPPC10/Trs130_N"/>
</dbReference>
<feature type="domain" description="TRAPPC10/Trs130 N-terminal" evidence="6">
    <location>
        <begin position="274"/>
        <end position="460"/>
    </location>
</feature>
<evidence type="ECO:0000259" key="7">
    <source>
        <dbReference type="Pfam" id="PF23274"/>
    </source>
</evidence>
<dbReference type="GO" id="GO:0006891">
    <property type="term" value="P:intra-Golgi vesicle-mediated transport"/>
    <property type="evidence" value="ECO:0007669"/>
    <property type="project" value="TreeGrafter"/>
</dbReference>
<keyword evidence="3" id="KW-0333">Golgi apparatus</keyword>
<evidence type="ECO:0000256" key="3">
    <source>
        <dbReference type="ARBA" id="ARBA00023034"/>
    </source>
</evidence>
<dbReference type="Pfam" id="PF23036">
    <property type="entry name" value="TRAPPC10_1st"/>
    <property type="match status" value="1"/>
</dbReference>
<feature type="compositionally biased region" description="Low complexity" evidence="4">
    <location>
        <begin position="204"/>
        <end position="218"/>
    </location>
</feature>
<keyword evidence="2" id="KW-0813">Transport</keyword>
<organism evidence="8 9">
    <name type="scientific">Clonostachys byssicola</name>
    <dbReference type="NCBI Taxonomy" id="160290"/>
    <lineage>
        <taxon>Eukaryota</taxon>
        <taxon>Fungi</taxon>
        <taxon>Dikarya</taxon>
        <taxon>Ascomycota</taxon>
        <taxon>Pezizomycotina</taxon>
        <taxon>Sordariomycetes</taxon>
        <taxon>Hypocreomycetidae</taxon>
        <taxon>Hypocreales</taxon>
        <taxon>Bionectriaceae</taxon>
        <taxon>Clonostachys</taxon>
    </lineage>
</organism>
<dbReference type="Pfam" id="PF24965">
    <property type="entry name" value="TRS130_4HB"/>
    <property type="match status" value="1"/>
</dbReference>
<protein>
    <recommendedName>
        <fullName evidence="10">Trafficking protein particle complex subunit 10</fullName>
    </recommendedName>
</protein>
<reference evidence="9" key="1">
    <citation type="submission" date="2019-06" db="EMBL/GenBank/DDBJ databases">
        <authorList>
            <person name="Broberg M."/>
        </authorList>
    </citation>
    <scope>NUCLEOTIDE SEQUENCE [LARGE SCALE GENOMIC DNA]</scope>
</reference>
<dbReference type="InterPro" id="IPR022233">
    <property type="entry name" value="TRAPPC10/Trs130_C"/>
</dbReference>
<evidence type="ECO:0000313" key="9">
    <source>
        <dbReference type="Proteomes" id="UP000754883"/>
    </source>
</evidence>
<dbReference type="GO" id="GO:0005829">
    <property type="term" value="C:cytosol"/>
    <property type="evidence" value="ECO:0007669"/>
    <property type="project" value="GOC"/>
</dbReference>
<name>A0A9N9UCF7_9HYPO</name>
<evidence type="ECO:0000256" key="2">
    <source>
        <dbReference type="ARBA" id="ARBA00022448"/>
    </source>
</evidence>
<feature type="region of interest" description="Disordered" evidence="4">
    <location>
        <begin position="566"/>
        <end position="634"/>
    </location>
</feature>
<comment type="subcellular location">
    <subcellularLocation>
        <location evidence="1">Golgi apparatus</location>
    </subcellularLocation>
</comment>
<proteinExistence type="predicted"/>
<dbReference type="GO" id="GO:0034498">
    <property type="term" value="P:early endosome to Golgi transport"/>
    <property type="evidence" value="ECO:0007669"/>
    <property type="project" value="TreeGrafter"/>
</dbReference>
<feature type="domain" description="TRAPPC10/Trs130 C-terminal" evidence="5">
    <location>
        <begin position="1351"/>
        <end position="1506"/>
    </location>
</feature>
<dbReference type="PANTHER" id="PTHR13251:SF3">
    <property type="entry name" value="TRAFFICKING PROTEIN PARTICLE COMPLEX SUBUNIT 10"/>
    <property type="match status" value="1"/>
</dbReference>
<feature type="compositionally biased region" description="Basic and acidic residues" evidence="4">
    <location>
        <begin position="74"/>
        <end position="84"/>
    </location>
</feature>
<feature type="region of interest" description="Disordered" evidence="4">
    <location>
        <begin position="195"/>
        <end position="227"/>
    </location>
</feature>
<evidence type="ECO:0000256" key="1">
    <source>
        <dbReference type="ARBA" id="ARBA00004555"/>
    </source>
</evidence>
<accession>A0A9N9UCF7</accession>
<dbReference type="Proteomes" id="UP000754883">
    <property type="component" value="Unassembled WGS sequence"/>
</dbReference>
<dbReference type="PANTHER" id="PTHR13251">
    <property type="entry name" value="EPILEPSY HOLOPROSENCEPHALY CANDIDATE 1/TMEM1"/>
    <property type="match status" value="1"/>
</dbReference>
<feature type="region of interest" description="Disordered" evidence="4">
    <location>
        <begin position="64"/>
        <end position="94"/>
    </location>
</feature>
<comment type="caution">
    <text evidence="8">The sequence shown here is derived from an EMBL/GenBank/DDBJ whole genome shotgun (WGS) entry which is preliminary data.</text>
</comment>
<sequence>MEQQNYSTSKVTVEYHDPHDVFKLLAPGLVPRLPLQNLHWQSHAGPLRSIPALHVDLIRAGEEAQPSVASPALRRSDSTARDDGFQTQNVGGRAASIETVESAGVSAATTQGGQRRHQIPGLRRTPYLKVLLVRCDDNDSYKNSVRAEVRSWIKTHATPATASSKKSSSGTTSLNEGHDAFEWLIVHVVIPNTAAATQPRSNQSKSDSASAESKSASSRWRPGPTPLMEKFRSDFNISGKGFVDRVSQIRIGINDVPYDLLPRVVPAVPSGYVETDKDAENAWNDFISKMKDLILSSFDKRVTKYEEGIRERDSQRNLPGWNFCTFFILKEGLARGFETVGLVEDALVGYDELSVGLDLIIKTQIETGAPEQHGGALLKYSEEVKSVIDKALKEISDSDDDEEAVDMQSGAHDADQLDEIAISATKKPYRDMILANDVSVFDFQCYIFARQIALLLRLGNTFPSREELIAKLKEQQDSVLHGVAPRAPPPPSKHEETENFTHLAEVCRRTLQFIPMVSQVMRDDIYAAVMADRDDSEKISPQELEVIDNVVSSFAFSVAEQVLAQTSSSSLPIPPSTLTPSGSTLAPSGATEPKASIPEPKTMLHPARSSSLLFSPVPQPPPSPGVFPNPGAGGTSALGRFQEAQAAKTGMEDLAAKRADLYLLSRSILQNLGAKRGWTNGWPEAPLVKELDSAELEEISLDDDDNSSTEGTETETNPRVVPLTNAGIANNLLISATGNVDDFYRMFEILTDKALRHYTAAGQDYSAQAQMADLAVLKFHLKEYRQATYYFSLATPFFGESGWSSLELSMLIMYSKSLRELQSKQEFVKIAFKLLTKACAGEKERLALRSTSVSEQKKAEYPDLSLITSVAGNVSELTEFLPKNTRISLASFMTEIDLVGAPVYHEDRDSCSLTVKLRCLLPDGMDINAAELRMTSLSGGPAKEVKFSSNKNVRLTRGMNTVTVDTNSIVPGTYRVDHFNLSSNHLTLHYDRDLTIPVFTKDETFPEAEVTLYQRVDSLDVNLTATKHTALDRTNSLDLALSTGWNDLASCEIRVKPTTGGLRLVTTDATFVDSSDEFAKPPEAGLFFIGPVDKDTTLTLRFPYTIEQDFGQVGSKVEVTYTTKSGETFYLAKAISISVSLAVGVNVQDVFKHDTLFSRFSVTTASSNPIRLYKSQLIESELFGSSFGIAPTETVTIFAKQPASLLYKVRRKTQSAPSKRSEKTMYLKLHYTELLAEMQELVSRSFAEYLEQQESPLAEFAKPIGAVIAGRLKSELDVFDLEHAALLGEVSTKFLKEIPWKRQLRGLGKLPGTEESAATAVAALLEEWQRATPAVPIPKTNVTETSSILIPMEMPSVSVLHTANIRLQPPPPGLTDGDHGAAPVVTINQVLSATLQLKWTRIWDTDSTRKEDQEFSYEVIAPGESWLIGGRRKGHFVIPYDPDMRTSTPETEADIPLVLIPQREGWLPYPTVEIKEISQEDGRPLEPAAQTFEIDWRNLGETIRVVNGRTGVTVSLDASGPGGGPMVLEQERITKSGRMRVL</sequence>
<feature type="compositionally biased region" description="Pro residues" evidence="4">
    <location>
        <begin position="617"/>
        <end position="627"/>
    </location>
</feature>
<dbReference type="OrthoDB" id="10256906at2759"/>
<reference evidence="8 9" key="2">
    <citation type="submission" date="2021-10" db="EMBL/GenBank/DDBJ databases">
        <authorList>
            <person name="Piombo E."/>
        </authorList>
    </citation>
    <scope>NUCLEOTIDE SEQUENCE [LARGE SCALE GENOMIC DNA]</scope>
</reference>
<dbReference type="Pfam" id="PF12584">
    <property type="entry name" value="TRAPPC10"/>
    <property type="match status" value="1"/>
</dbReference>
<evidence type="ECO:0000259" key="6">
    <source>
        <dbReference type="Pfam" id="PF23036"/>
    </source>
</evidence>
<dbReference type="Pfam" id="PF23274">
    <property type="entry name" value="DUF7077"/>
    <property type="match status" value="1"/>
</dbReference>
<keyword evidence="9" id="KW-1185">Reference proteome</keyword>